<keyword evidence="2" id="KW-0812">Transmembrane</keyword>
<evidence type="ECO:0000256" key="6">
    <source>
        <dbReference type="ARBA" id="ARBA00034303"/>
    </source>
</evidence>
<evidence type="ECO:0000256" key="5">
    <source>
        <dbReference type="ARBA" id="ARBA00023242"/>
    </source>
</evidence>
<dbReference type="GeneID" id="54363367"/>
<dbReference type="AlphaFoldDB" id="A0A6J3LVE8"/>
<evidence type="ECO:0008006" key="9">
    <source>
        <dbReference type="Google" id="ProtNLM"/>
    </source>
</evidence>
<dbReference type="GO" id="GO:0005640">
    <property type="term" value="C:nuclear outer membrane"/>
    <property type="evidence" value="ECO:0007669"/>
    <property type="project" value="UniProtKB-SubCell"/>
</dbReference>
<keyword evidence="4" id="KW-0472">Membrane</keyword>
<evidence type="ECO:0000256" key="2">
    <source>
        <dbReference type="ARBA" id="ARBA00022692"/>
    </source>
</evidence>
<name>A0A6J3LVE8_9PEZI</name>
<gene>
    <name evidence="8" type="ORF">K489DRAFT_383308</name>
</gene>
<reference evidence="8" key="3">
    <citation type="submission" date="2025-08" db="UniProtKB">
        <authorList>
            <consortium name="RefSeq"/>
        </authorList>
    </citation>
    <scope>IDENTIFICATION</scope>
    <source>
        <strain evidence="8">CBS 342.82</strain>
    </source>
</reference>
<dbReference type="PANTHER" id="PTHR12265">
    <property type="entry name" value="TRANSMEMBRANE PROTEIN 53"/>
    <property type="match status" value="1"/>
</dbReference>
<protein>
    <recommendedName>
        <fullName evidence="9">DUF829-domain-containing protein</fullName>
    </recommendedName>
</protein>
<dbReference type="OrthoDB" id="77878at2759"/>
<evidence type="ECO:0000256" key="1">
    <source>
        <dbReference type="ARBA" id="ARBA00007387"/>
    </source>
</evidence>
<keyword evidence="7" id="KW-1185">Reference proteome</keyword>
<comment type="subcellular location">
    <subcellularLocation>
        <location evidence="6">Nucleus outer membrane</location>
        <topology evidence="6">Single-pass membrane protein</topology>
    </subcellularLocation>
</comment>
<dbReference type="SUPFAM" id="SSF53474">
    <property type="entry name" value="alpha/beta-Hydrolases"/>
    <property type="match status" value="1"/>
</dbReference>
<evidence type="ECO:0000313" key="7">
    <source>
        <dbReference type="Proteomes" id="UP000504637"/>
    </source>
</evidence>
<dbReference type="PANTHER" id="PTHR12265:SF30">
    <property type="entry name" value="TRANSMEMBRANE PROTEIN 53"/>
    <property type="match status" value="1"/>
</dbReference>
<evidence type="ECO:0000313" key="8">
    <source>
        <dbReference type="RefSeq" id="XP_033456772.1"/>
    </source>
</evidence>
<proteinExistence type="inferred from homology"/>
<organism evidence="8">
    <name type="scientific">Dissoconium aciculare CBS 342.82</name>
    <dbReference type="NCBI Taxonomy" id="1314786"/>
    <lineage>
        <taxon>Eukaryota</taxon>
        <taxon>Fungi</taxon>
        <taxon>Dikarya</taxon>
        <taxon>Ascomycota</taxon>
        <taxon>Pezizomycotina</taxon>
        <taxon>Dothideomycetes</taxon>
        <taxon>Dothideomycetidae</taxon>
        <taxon>Mycosphaerellales</taxon>
        <taxon>Dissoconiaceae</taxon>
        <taxon>Dissoconium</taxon>
    </lineage>
</organism>
<comment type="similarity">
    <text evidence="1">Belongs to the TMEM53 family.</text>
</comment>
<evidence type="ECO:0000256" key="3">
    <source>
        <dbReference type="ARBA" id="ARBA00022989"/>
    </source>
</evidence>
<dbReference type="Pfam" id="PF05705">
    <property type="entry name" value="DUF829"/>
    <property type="match status" value="1"/>
</dbReference>
<dbReference type="RefSeq" id="XP_033456772.1">
    <property type="nucleotide sequence ID" value="XM_033605567.1"/>
</dbReference>
<evidence type="ECO:0000256" key="4">
    <source>
        <dbReference type="ARBA" id="ARBA00023136"/>
    </source>
</evidence>
<sequence length="312" mass="33904">MATPDPLRALSFAPIKPHINRNILLYTPPTSTGEDAAAGGGPSPKVIVLTTWFGGATSGRIAVYCRAYQRLYPQTPILIVRTQVTDYSLANRQLSAVQARLSPAHKYISSLFPITSPPTSESRGHRQEGALLHIFSNGGCATALQLGKMLRRSSRGEDASHLPIPFVGLILDSCPGMLAFDNIYAAASMQIPQSQPLYSIGRAILWPYIKVYVAMQRAGIVTSSNDVMRDLNDSTLFGLGPRLFLFSKTDTVIAADDIAAHAKQAAELGFDVRTEVWEDAVHCALPMADSQRYWNAVEAFTSRALSGRKAKL</sequence>
<keyword evidence="5" id="KW-0539">Nucleus</keyword>
<accession>A0A6J3LVE8</accession>
<dbReference type="Proteomes" id="UP000504637">
    <property type="component" value="Unplaced"/>
</dbReference>
<dbReference type="InterPro" id="IPR008547">
    <property type="entry name" value="DUF829_TMEM53"/>
</dbReference>
<reference evidence="8" key="2">
    <citation type="submission" date="2020-04" db="EMBL/GenBank/DDBJ databases">
        <authorList>
            <consortium name="NCBI Genome Project"/>
        </authorList>
    </citation>
    <scope>NUCLEOTIDE SEQUENCE</scope>
    <source>
        <strain evidence="8">CBS 342.82</strain>
    </source>
</reference>
<dbReference type="InterPro" id="IPR029058">
    <property type="entry name" value="AB_hydrolase_fold"/>
</dbReference>
<keyword evidence="3" id="KW-1133">Transmembrane helix</keyword>
<reference evidence="8" key="1">
    <citation type="submission" date="2020-01" db="EMBL/GenBank/DDBJ databases">
        <authorList>
            <consortium name="DOE Joint Genome Institute"/>
            <person name="Haridas S."/>
            <person name="Albert R."/>
            <person name="Binder M."/>
            <person name="Bloem J."/>
            <person name="Labutti K."/>
            <person name="Salamov A."/>
            <person name="Andreopoulos B."/>
            <person name="Baker S.E."/>
            <person name="Barry K."/>
            <person name="Bills G."/>
            <person name="Bluhm B.H."/>
            <person name="Cannon C."/>
            <person name="Castanera R."/>
            <person name="Culley D.E."/>
            <person name="Daum C."/>
            <person name="Ezra D."/>
            <person name="Gonzalez J.B."/>
            <person name="Henrissat B."/>
            <person name="Kuo A."/>
            <person name="Liang C."/>
            <person name="Lipzen A."/>
            <person name="Lutzoni F."/>
            <person name="Magnuson J."/>
            <person name="Mondo S."/>
            <person name="Nolan M."/>
            <person name="Ohm R."/>
            <person name="Pangilinan J."/>
            <person name="Park H.-J."/>
            <person name="Ramirez L."/>
            <person name="Alfaro M."/>
            <person name="Sun H."/>
            <person name="Tritt A."/>
            <person name="Yoshinaga Y."/>
            <person name="Zwiers L.-H."/>
            <person name="Turgeon B.G."/>
            <person name="Goodwin S.B."/>
            <person name="Spatafora J.W."/>
            <person name="Crous P.W."/>
            <person name="Grigoriev I.V."/>
        </authorList>
    </citation>
    <scope>NUCLEOTIDE SEQUENCE</scope>
    <source>
        <strain evidence="8">CBS 342.82</strain>
    </source>
</reference>